<gene>
    <name evidence="1" type="ORF">HDF09_002233</name>
</gene>
<dbReference type="Proteomes" id="UP000568106">
    <property type="component" value="Unassembled WGS sequence"/>
</dbReference>
<dbReference type="EMBL" id="JACHDY010000002">
    <property type="protein sequence ID" value="MBB5317564.1"/>
    <property type="molecule type" value="Genomic_DNA"/>
</dbReference>
<comment type="caution">
    <text evidence="1">The sequence shown here is derived from an EMBL/GenBank/DDBJ whole genome shotgun (WGS) entry which is preliminary data.</text>
</comment>
<dbReference type="AlphaFoldDB" id="A0A7W8MSV8"/>
<accession>A0A7W8MSV8</accession>
<proteinExistence type="predicted"/>
<keyword evidence="2" id="KW-1185">Reference proteome</keyword>
<sequence length="100" mass="11056">MRIVDAAPSIEMHSMKRIQELDVVGRSVLKVRVVSTLLLVNSCIFGLARFGGHRFDYTFFGHALRIRAFSGCCAGERTIETVHVDLPFAPLCLQGGVHGR</sequence>
<evidence type="ECO:0000313" key="2">
    <source>
        <dbReference type="Proteomes" id="UP000568106"/>
    </source>
</evidence>
<evidence type="ECO:0000313" key="1">
    <source>
        <dbReference type="EMBL" id="MBB5317564.1"/>
    </source>
</evidence>
<reference evidence="1" key="1">
    <citation type="submission" date="2020-08" db="EMBL/GenBank/DDBJ databases">
        <title>Genomic Encyclopedia of Type Strains, Phase IV (KMG-V): Genome sequencing to study the core and pangenomes of soil and plant-associated prokaryotes.</title>
        <authorList>
            <person name="Whitman W."/>
        </authorList>
    </citation>
    <scope>NUCLEOTIDE SEQUENCE [LARGE SCALE GENOMIC DNA]</scope>
    <source>
        <strain evidence="1">M8UP27</strain>
    </source>
</reference>
<name>A0A7W8MSV8_9BACT</name>
<organism evidence="1 2">
    <name type="scientific">Tunturiibacter empetritectus</name>
    <dbReference type="NCBI Taxonomy" id="3069691"/>
    <lineage>
        <taxon>Bacteria</taxon>
        <taxon>Pseudomonadati</taxon>
        <taxon>Acidobacteriota</taxon>
        <taxon>Terriglobia</taxon>
        <taxon>Terriglobales</taxon>
        <taxon>Acidobacteriaceae</taxon>
        <taxon>Tunturiibacter</taxon>
    </lineage>
</organism>
<protein>
    <submittedName>
        <fullName evidence="1">Uncharacterized protein</fullName>
    </submittedName>
</protein>